<evidence type="ECO:0000259" key="2">
    <source>
        <dbReference type="PROSITE" id="PS50003"/>
    </source>
</evidence>
<sequence length="935" mass="107736">MGKQLMKIELLDGSILEIKASRKTRGEVILDELVKHLGIFESDYFGVSFKRPDGTVCWIDPAKTLKAQKIRLDNRTSFKLAVKFYPSDPCEQLHDEFTRHLFCLSVKREIRQANLTCAESMMAQIASCLVQTEFGDFDADECNDTKYISDLNLLPIPSADLLNQIRILHRQRVGQKPLEADMIMLEKVRQLESYGQKPVNCHDGSNEHIKISCGESGISVFQDTLLHTWRWSSIRKLSFKQKQFILKLRHEDGTPSDIKTFSFGSRDGAKNFWKCTIETHTFFNLNVGPPRKPKSLLFARGSSFRYSGRTLIELRTANKHNPGRQISFARKTSQRARKSPSLKPDYKVDISEIHAQHPTPSPRLTPRLQSKPKVLPIPVAESTKSDFSEITELAEMSNLKSDANSMPRMDIELKPDKSVAEEDIYDEPRKLRCDVNYSVCREILNTERTHLKDLQVVVLHFRNAIRDEAGIPEQIMSLLYSSMDPIFEFHKNFVAELEQRAAEWENSISGQQTISEFFKIKMKEFAAHSGRLERIESVLHEVETALRNYPRFLQVWRSFEGRKLCYLPISMFLLKPICRLFQYYNVISRMEKHEGMAAQKEIQPAVNRLKPVLNRCLQFQITSQLQRELVGGDHLLKPGREFVREGYLRKWAGPKGGFNARMFFLFNDCILWTTSKIDPPSIGMTSSKPWKLSVELPLNNISIELSDMDRSAPNSFAINLPDVNLDNFSSGKVTSMILSASDGSQREKWIKDIELYSNKMKNSSDPFQSVADGQSTPNFHVHNIGNIDERSIDENKMKQSTTTQVCWFRYCTLGFNDHLAMSQNVMAGYLMRKFKNKPAGPGQDPSTQRSWQKLWVVLNTFSIHFYKRHQESAPLANLPLLEYKVHPVDPATIPNCKHQYIFMIKLKKHEYHFAAETEYSYLRWMETLRIATLSD</sequence>
<dbReference type="PROSITE" id="PS50010">
    <property type="entry name" value="DH_2"/>
    <property type="match status" value="1"/>
</dbReference>
<dbReference type="Gene3D" id="1.20.80.10">
    <property type="match status" value="1"/>
</dbReference>
<evidence type="ECO:0000259" key="3">
    <source>
        <dbReference type="PROSITE" id="PS50010"/>
    </source>
</evidence>
<dbReference type="InterPro" id="IPR000219">
    <property type="entry name" value="DH_dom"/>
</dbReference>
<organism evidence="5">
    <name type="scientific">Oikopleura dioica</name>
    <name type="common">Tunicate</name>
    <dbReference type="NCBI Taxonomy" id="34765"/>
    <lineage>
        <taxon>Eukaryota</taxon>
        <taxon>Metazoa</taxon>
        <taxon>Chordata</taxon>
        <taxon>Tunicata</taxon>
        <taxon>Appendicularia</taxon>
        <taxon>Copelata</taxon>
        <taxon>Oikopleuridae</taxon>
        <taxon>Oikopleura</taxon>
    </lineage>
</organism>
<feature type="region of interest" description="Disordered" evidence="1">
    <location>
        <begin position="322"/>
        <end position="347"/>
    </location>
</feature>
<dbReference type="InterPro" id="IPR035899">
    <property type="entry name" value="DBL_dom_sf"/>
</dbReference>
<dbReference type="SMART" id="SM00325">
    <property type="entry name" value="RhoGEF"/>
    <property type="match status" value="1"/>
</dbReference>
<dbReference type="GO" id="GO:0005085">
    <property type="term" value="F:guanyl-nucleotide exchange factor activity"/>
    <property type="evidence" value="ECO:0007669"/>
    <property type="project" value="InterPro"/>
</dbReference>
<dbReference type="InterPro" id="IPR029071">
    <property type="entry name" value="Ubiquitin-like_domsf"/>
</dbReference>
<dbReference type="SMART" id="SM01196">
    <property type="entry name" value="FERM_C"/>
    <property type="match status" value="1"/>
</dbReference>
<dbReference type="InterPro" id="IPR014847">
    <property type="entry name" value="FA"/>
</dbReference>
<dbReference type="CDD" id="cd17098">
    <property type="entry name" value="FERM_F1_FARP1_like"/>
    <property type="match status" value="1"/>
</dbReference>
<dbReference type="InterPro" id="IPR035963">
    <property type="entry name" value="FERM_2"/>
</dbReference>
<dbReference type="SUPFAM" id="SSF47031">
    <property type="entry name" value="Second domain of FERM"/>
    <property type="match status" value="1"/>
</dbReference>
<dbReference type="Gene3D" id="3.10.20.90">
    <property type="entry name" value="Phosphatidylinositol 3-kinase Catalytic Subunit, Chain A, domain 1"/>
    <property type="match status" value="1"/>
</dbReference>
<feature type="domain" description="DH" evidence="3">
    <location>
        <begin position="435"/>
        <end position="619"/>
    </location>
</feature>
<dbReference type="InterPro" id="IPR011993">
    <property type="entry name" value="PH-like_dom_sf"/>
</dbReference>
<dbReference type="InterPro" id="IPR000299">
    <property type="entry name" value="FERM_domain"/>
</dbReference>
<dbReference type="PROSITE" id="PS50057">
    <property type="entry name" value="FERM_3"/>
    <property type="match status" value="1"/>
</dbReference>
<dbReference type="CDD" id="cd14473">
    <property type="entry name" value="FERM_B-lobe"/>
    <property type="match status" value="1"/>
</dbReference>
<dbReference type="SMART" id="SM01195">
    <property type="entry name" value="FA"/>
    <property type="match status" value="1"/>
</dbReference>
<dbReference type="InterPro" id="IPR019749">
    <property type="entry name" value="Band_41_domain"/>
</dbReference>
<dbReference type="Gene3D" id="2.30.29.30">
    <property type="entry name" value="Pleckstrin-homology domain (PH domain)/Phosphotyrosine-binding domain (PTB)"/>
    <property type="match status" value="3"/>
</dbReference>
<feature type="domain" description="FERM" evidence="4">
    <location>
        <begin position="4"/>
        <end position="287"/>
    </location>
</feature>
<dbReference type="PROSITE" id="PS50003">
    <property type="entry name" value="PH_DOMAIN"/>
    <property type="match status" value="2"/>
</dbReference>
<dbReference type="Pfam" id="PF00373">
    <property type="entry name" value="FERM_M"/>
    <property type="match status" value="1"/>
</dbReference>
<dbReference type="Gene3D" id="1.20.900.10">
    <property type="entry name" value="Dbl homology (DH) domain"/>
    <property type="match status" value="1"/>
</dbReference>
<evidence type="ECO:0000259" key="4">
    <source>
        <dbReference type="PROSITE" id="PS50057"/>
    </source>
</evidence>
<dbReference type="InterPro" id="IPR014352">
    <property type="entry name" value="FERM/acyl-CoA-bd_prot_sf"/>
</dbReference>
<feature type="domain" description="PH" evidence="2">
    <location>
        <begin position="641"/>
        <end position="758"/>
    </location>
</feature>
<dbReference type="SUPFAM" id="SSF50729">
    <property type="entry name" value="PH domain-like"/>
    <property type="match status" value="3"/>
</dbReference>
<dbReference type="SMART" id="SM00295">
    <property type="entry name" value="B41"/>
    <property type="match status" value="1"/>
</dbReference>
<evidence type="ECO:0000313" key="5">
    <source>
        <dbReference type="EMBL" id="CBY31872.1"/>
    </source>
</evidence>
<dbReference type="PANTHER" id="PTHR45858">
    <property type="entry name" value="FERM DOMAIN CONTAINING PROTEIN"/>
    <property type="match status" value="1"/>
</dbReference>
<dbReference type="Pfam" id="PF00621">
    <property type="entry name" value="RhoGEF"/>
    <property type="match status" value="1"/>
</dbReference>
<dbReference type="PANTHER" id="PTHR45858:SF5">
    <property type="entry name" value="MOESIN_EZRIN_RADIXIN HOMOLOG 1"/>
    <property type="match status" value="1"/>
</dbReference>
<dbReference type="AlphaFoldDB" id="E4Y8C2"/>
<reference evidence="5" key="1">
    <citation type="journal article" date="2010" name="Science">
        <title>Plasticity of animal genome architecture unmasked by rapid evolution of a pelagic tunicate.</title>
        <authorList>
            <person name="Denoeud F."/>
            <person name="Henriet S."/>
            <person name="Mungpakdee S."/>
            <person name="Aury J.M."/>
            <person name="Da Silva C."/>
            <person name="Brinkmann H."/>
            <person name="Mikhaleva J."/>
            <person name="Olsen L.C."/>
            <person name="Jubin C."/>
            <person name="Canestro C."/>
            <person name="Bouquet J.M."/>
            <person name="Danks G."/>
            <person name="Poulain J."/>
            <person name="Campsteijn C."/>
            <person name="Adamski M."/>
            <person name="Cross I."/>
            <person name="Yadetie F."/>
            <person name="Muffato M."/>
            <person name="Louis A."/>
            <person name="Butcher S."/>
            <person name="Tsagkogeorga G."/>
            <person name="Konrad A."/>
            <person name="Singh S."/>
            <person name="Jensen M.F."/>
            <person name="Cong E.H."/>
            <person name="Eikeseth-Otteraa H."/>
            <person name="Noel B."/>
            <person name="Anthouard V."/>
            <person name="Porcel B.M."/>
            <person name="Kachouri-Lafond R."/>
            <person name="Nishino A."/>
            <person name="Ugolini M."/>
            <person name="Chourrout P."/>
            <person name="Nishida H."/>
            <person name="Aasland R."/>
            <person name="Huzurbazar S."/>
            <person name="Westhof E."/>
            <person name="Delsuc F."/>
            <person name="Lehrach H."/>
            <person name="Reinhardt R."/>
            <person name="Weissenbach J."/>
            <person name="Roy S.W."/>
            <person name="Artiguenave F."/>
            <person name="Postlethwait J.H."/>
            <person name="Manak J.R."/>
            <person name="Thompson E.M."/>
            <person name="Jaillon O."/>
            <person name="Du Pasquier L."/>
            <person name="Boudinot P."/>
            <person name="Liberles D.A."/>
            <person name="Volff J.N."/>
            <person name="Philippe H."/>
            <person name="Lenhard B."/>
            <person name="Roest Crollius H."/>
            <person name="Wincker P."/>
            <person name="Chourrout D."/>
        </authorList>
    </citation>
    <scope>NUCLEOTIDE SEQUENCE [LARGE SCALE GENOMIC DNA]</scope>
</reference>
<feature type="domain" description="PH" evidence="2">
    <location>
        <begin position="823"/>
        <end position="933"/>
    </location>
</feature>
<accession>E4Y8C2</accession>
<name>E4Y8C2_OIKDI</name>
<dbReference type="PRINTS" id="PR00935">
    <property type="entry name" value="BAND41"/>
</dbReference>
<dbReference type="InterPro" id="IPR018979">
    <property type="entry name" value="FERM_N"/>
</dbReference>
<dbReference type="InterPro" id="IPR019747">
    <property type="entry name" value="FERM_CS"/>
</dbReference>
<dbReference type="CDD" id="cd13235">
    <property type="entry name" value="PH2_FARP1-like"/>
    <property type="match status" value="1"/>
</dbReference>
<evidence type="ECO:0000256" key="1">
    <source>
        <dbReference type="SAM" id="MobiDB-lite"/>
    </source>
</evidence>
<dbReference type="PROSITE" id="PS00660">
    <property type="entry name" value="FERM_1"/>
    <property type="match status" value="1"/>
</dbReference>
<dbReference type="Pfam" id="PF09379">
    <property type="entry name" value="FERM_N"/>
    <property type="match status" value="1"/>
</dbReference>
<gene>
    <name evidence="5" type="ORF">GSOID_T00029089001</name>
</gene>
<dbReference type="SUPFAM" id="SSF54236">
    <property type="entry name" value="Ubiquitin-like"/>
    <property type="match status" value="1"/>
</dbReference>
<dbReference type="Proteomes" id="UP000011014">
    <property type="component" value="Unassembled WGS sequence"/>
</dbReference>
<dbReference type="Pfam" id="PF00169">
    <property type="entry name" value="PH"/>
    <property type="match status" value="2"/>
</dbReference>
<dbReference type="InterPro" id="IPR051835">
    <property type="entry name" value="RAC1-GEF"/>
</dbReference>
<dbReference type="InterPro" id="IPR018980">
    <property type="entry name" value="FERM_PH-like_C"/>
</dbReference>
<dbReference type="EMBL" id="FN654320">
    <property type="protein sequence ID" value="CBY31872.1"/>
    <property type="molecule type" value="Genomic_DNA"/>
</dbReference>
<dbReference type="SUPFAM" id="SSF48065">
    <property type="entry name" value="DBL homology domain (DH-domain)"/>
    <property type="match status" value="1"/>
</dbReference>
<dbReference type="InterPro" id="IPR001849">
    <property type="entry name" value="PH_domain"/>
</dbReference>
<protein>
    <submittedName>
        <fullName evidence="5">Uncharacterized protein</fullName>
    </submittedName>
</protein>
<dbReference type="Pfam" id="PF09380">
    <property type="entry name" value="FERM_C"/>
    <property type="match status" value="1"/>
</dbReference>
<proteinExistence type="predicted"/>
<dbReference type="InterPro" id="IPR019748">
    <property type="entry name" value="FERM_central"/>
</dbReference>
<dbReference type="SMART" id="SM00233">
    <property type="entry name" value="PH"/>
    <property type="match status" value="2"/>
</dbReference>
<dbReference type="Pfam" id="PF08736">
    <property type="entry name" value="FA"/>
    <property type="match status" value="1"/>
</dbReference>